<dbReference type="Gene3D" id="3.20.20.140">
    <property type="entry name" value="Metal-dependent hydrolases"/>
    <property type="match status" value="1"/>
</dbReference>
<dbReference type="Pfam" id="PF19567">
    <property type="entry name" value="CpsB_CapC"/>
    <property type="match status" value="1"/>
</dbReference>
<dbReference type="InterPro" id="IPR016667">
    <property type="entry name" value="Caps_polysacc_synth_CpsB/CapC"/>
</dbReference>
<dbReference type="RefSeq" id="WP_133532748.1">
    <property type="nucleotide sequence ID" value="NZ_SNXR01000013.1"/>
</dbReference>
<comment type="similarity">
    <text evidence="1">Belongs to the metallo-dependent hydrolases superfamily. CpsB/CapC family.</text>
</comment>
<protein>
    <recommendedName>
        <fullName evidence="2">protein-tyrosine-phosphatase</fullName>
        <ecNumber evidence="2">3.1.3.48</ecNumber>
    </recommendedName>
</protein>
<sequence>MISFFKQKPVLKDLIPNNFVDIHSHLLPGIDDGAKTIDDTRNLMLELKSFGYNHFITTPHIITNVWDNTEENIKKHYESVFSKLEKEELFSSFNVAAEYMIDSFFMKRLETEKLLTLKGNFILIEMSYLNPPIQLYDIIFEIQLAGYKPILAHPERYNFYHNNFSEYEKLKKTGCLFQLNLLSTVDYYGKNITSIADKLLQKGMIDFVGSDVHHTNHIQSFYKKVSIKNTEALKFAIDKNLFFHP</sequence>
<gene>
    <name evidence="5" type="ORF">BC748_1449</name>
</gene>
<dbReference type="Proteomes" id="UP000295260">
    <property type="component" value="Unassembled WGS sequence"/>
</dbReference>
<accession>A0A4R6QB89</accession>
<evidence type="ECO:0000313" key="5">
    <source>
        <dbReference type="EMBL" id="TDP59206.1"/>
    </source>
</evidence>
<evidence type="ECO:0000256" key="3">
    <source>
        <dbReference type="ARBA" id="ARBA00022801"/>
    </source>
</evidence>
<dbReference type="AlphaFoldDB" id="A0A4R6QB89"/>
<reference evidence="5 6" key="1">
    <citation type="submission" date="2019-03" db="EMBL/GenBank/DDBJ databases">
        <title>Genomic Encyclopedia of Archaeal and Bacterial Type Strains, Phase II (KMG-II): from individual species to whole genera.</title>
        <authorList>
            <person name="Goeker M."/>
        </authorList>
    </citation>
    <scope>NUCLEOTIDE SEQUENCE [LARGE SCALE GENOMIC DNA]</scope>
    <source>
        <strain evidence="5 6">DSM 25687</strain>
    </source>
</reference>
<evidence type="ECO:0000256" key="2">
    <source>
        <dbReference type="ARBA" id="ARBA00013064"/>
    </source>
</evidence>
<keyword evidence="3" id="KW-0378">Hydrolase</keyword>
<dbReference type="EC" id="3.1.3.48" evidence="2"/>
<name>A0A4R6QB89_9FLAO</name>
<dbReference type="GO" id="GO:0030145">
    <property type="term" value="F:manganese ion binding"/>
    <property type="evidence" value="ECO:0007669"/>
    <property type="project" value="InterPro"/>
</dbReference>
<dbReference type="PIRSF" id="PIRSF016557">
    <property type="entry name" value="Caps_synth_CpsB"/>
    <property type="match status" value="1"/>
</dbReference>
<organism evidence="5 6">
    <name type="scientific">Flavobacterium dankookense</name>
    <dbReference type="NCBI Taxonomy" id="706186"/>
    <lineage>
        <taxon>Bacteria</taxon>
        <taxon>Pseudomonadati</taxon>
        <taxon>Bacteroidota</taxon>
        <taxon>Flavobacteriia</taxon>
        <taxon>Flavobacteriales</taxon>
        <taxon>Flavobacteriaceae</taxon>
        <taxon>Flavobacterium</taxon>
    </lineage>
</organism>
<dbReference type="PANTHER" id="PTHR39181">
    <property type="entry name" value="TYROSINE-PROTEIN PHOSPHATASE YWQE"/>
    <property type="match status" value="1"/>
</dbReference>
<proteinExistence type="inferred from homology"/>
<comment type="catalytic activity">
    <reaction evidence="4">
        <text>O-phospho-L-tyrosyl-[protein] + H2O = L-tyrosyl-[protein] + phosphate</text>
        <dbReference type="Rhea" id="RHEA:10684"/>
        <dbReference type="Rhea" id="RHEA-COMP:10136"/>
        <dbReference type="Rhea" id="RHEA-COMP:20101"/>
        <dbReference type="ChEBI" id="CHEBI:15377"/>
        <dbReference type="ChEBI" id="CHEBI:43474"/>
        <dbReference type="ChEBI" id="CHEBI:46858"/>
        <dbReference type="ChEBI" id="CHEBI:61978"/>
        <dbReference type="EC" id="3.1.3.48"/>
    </reaction>
</comment>
<dbReference type="GO" id="GO:0004725">
    <property type="term" value="F:protein tyrosine phosphatase activity"/>
    <property type="evidence" value="ECO:0007669"/>
    <property type="project" value="UniProtKB-EC"/>
</dbReference>
<keyword evidence="6" id="KW-1185">Reference proteome</keyword>
<evidence type="ECO:0000256" key="1">
    <source>
        <dbReference type="ARBA" id="ARBA00005750"/>
    </source>
</evidence>
<dbReference type="PANTHER" id="PTHR39181:SF1">
    <property type="entry name" value="TYROSINE-PROTEIN PHOSPHATASE YWQE"/>
    <property type="match status" value="1"/>
</dbReference>
<dbReference type="EMBL" id="SNXR01000013">
    <property type="protein sequence ID" value="TDP59206.1"/>
    <property type="molecule type" value="Genomic_DNA"/>
</dbReference>
<dbReference type="SUPFAM" id="SSF89550">
    <property type="entry name" value="PHP domain-like"/>
    <property type="match status" value="1"/>
</dbReference>
<dbReference type="OrthoDB" id="9788539at2"/>
<evidence type="ECO:0000256" key="4">
    <source>
        <dbReference type="ARBA" id="ARBA00051722"/>
    </source>
</evidence>
<comment type="caution">
    <text evidence="5">The sequence shown here is derived from an EMBL/GenBank/DDBJ whole genome shotgun (WGS) entry which is preliminary data.</text>
</comment>
<evidence type="ECO:0000313" key="6">
    <source>
        <dbReference type="Proteomes" id="UP000295260"/>
    </source>
</evidence>
<dbReference type="InterPro" id="IPR016195">
    <property type="entry name" value="Pol/histidinol_Pase-like"/>
</dbReference>